<organism evidence="2 3">
    <name type="scientific">Saprolegnia parasitica (strain CBS 223.65)</name>
    <dbReference type="NCBI Taxonomy" id="695850"/>
    <lineage>
        <taxon>Eukaryota</taxon>
        <taxon>Sar</taxon>
        <taxon>Stramenopiles</taxon>
        <taxon>Oomycota</taxon>
        <taxon>Saprolegniomycetes</taxon>
        <taxon>Saprolegniales</taxon>
        <taxon>Saprolegniaceae</taxon>
        <taxon>Saprolegnia</taxon>
    </lineage>
</organism>
<reference evidence="2 3" key="1">
    <citation type="journal article" date="2013" name="PLoS Genet.">
        <title>Distinctive expansion of potential virulence genes in the genome of the oomycete fish pathogen Saprolegnia parasitica.</title>
        <authorList>
            <person name="Jiang R.H."/>
            <person name="de Bruijn I."/>
            <person name="Haas B.J."/>
            <person name="Belmonte R."/>
            <person name="Lobach L."/>
            <person name="Christie J."/>
            <person name="van den Ackerveken G."/>
            <person name="Bottin A."/>
            <person name="Bulone V."/>
            <person name="Diaz-Moreno S.M."/>
            <person name="Dumas B."/>
            <person name="Fan L."/>
            <person name="Gaulin E."/>
            <person name="Govers F."/>
            <person name="Grenville-Briggs L.J."/>
            <person name="Horner N.R."/>
            <person name="Levin J.Z."/>
            <person name="Mammella M."/>
            <person name="Meijer H.J."/>
            <person name="Morris P."/>
            <person name="Nusbaum C."/>
            <person name="Oome S."/>
            <person name="Phillips A.J."/>
            <person name="van Rooyen D."/>
            <person name="Rzeszutek E."/>
            <person name="Saraiva M."/>
            <person name="Secombes C.J."/>
            <person name="Seidl M.F."/>
            <person name="Snel B."/>
            <person name="Stassen J.H."/>
            <person name="Sykes S."/>
            <person name="Tripathy S."/>
            <person name="van den Berg H."/>
            <person name="Vega-Arreguin J.C."/>
            <person name="Wawra S."/>
            <person name="Young S.K."/>
            <person name="Zeng Q."/>
            <person name="Dieguez-Uribeondo J."/>
            <person name="Russ C."/>
            <person name="Tyler B.M."/>
            <person name="van West P."/>
        </authorList>
    </citation>
    <scope>NUCLEOTIDE SEQUENCE [LARGE SCALE GENOMIC DNA]</scope>
    <source>
        <strain evidence="2 3">CBS 223.65</strain>
    </source>
</reference>
<evidence type="ECO:0000256" key="1">
    <source>
        <dbReference type="SAM" id="Phobius"/>
    </source>
</evidence>
<keyword evidence="1" id="KW-0812">Transmembrane</keyword>
<accession>A0A067C3P1</accession>
<evidence type="ECO:0000313" key="3">
    <source>
        <dbReference type="Proteomes" id="UP000030745"/>
    </source>
</evidence>
<sequence length="169" mass="18233">MQSTPQHDSAPQVGSYNDDAAGLTLGKWEAGIFSCFDAVVPNCLMATCCPCVSLAQTTHRLGLYSYSKVLMAYGGLWVCMMLCSVLASVSTIFSIVQLALYVVAFVYLFQIRTKVRTLLQIPGTQAEDCLYSFFCGCCSLAQMATQAKAYDAGQCSFGAKDTLPAYTMA</sequence>
<protein>
    <recommendedName>
        <fullName evidence="4">PLAC8 family protein</fullName>
    </recommendedName>
</protein>
<feature type="transmembrane region" description="Helical" evidence="1">
    <location>
        <begin position="69"/>
        <end position="87"/>
    </location>
</feature>
<dbReference type="NCBIfam" id="TIGR01571">
    <property type="entry name" value="A_thal_Cys_rich"/>
    <property type="match status" value="1"/>
</dbReference>
<evidence type="ECO:0000313" key="2">
    <source>
        <dbReference type="EMBL" id="KDO25404.1"/>
    </source>
</evidence>
<name>A0A067C3P1_SAPPC</name>
<keyword evidence="3" id="KW-1185">Reference proteome</keyword>
<gene>
    <name evidence="2" type="ORF">SPRG_09346</name>
</gene>
<dbReference type="VEuPathDB" id="FungiDB:SPRG_09346"/>
<keyword evidence="1" id="KW-1133">Transmembrane helix</keyword>
<dbReference type="OMA" id="GKWKMGL"/>
<dbReference type="PANTHER" id="PTHR15907">
    <property type="entry name" value="DUF614 FAMILY PROTEIN-RELATED"/>
    <property type="match status" value="1"/>
</dbReference>
<dbReference type="Pfam" id="PF04749">
    <property type="entry name" value="PLAC8"/>
    <property type="match status" value="1"/>
</dbReference>
<dbReference type="OrthoDB" id="166822at2759"/>
<dbReference type="InterPro" id="IPR006461">
    <property type="entry name" value="PLAC_motif_containing"/>
</dbReference>
<evidence type="ECO:0008006" key="4">
    <source>
        <dbReference type="Google" id="ProtNLM"/>
    </source>
</evidence>
<dbReference type="AlphaFoldDB" id="A0A067C3P1"/>
<feature type="transmembrane region" description="Helical" evidence="1">
    <location>
        <begin position="93"/>
        <end position="111"/>
    </location>
</feature>
<proteinExistence type="predicted"/>
<dbReference type="RefSeq" id="XP_012203832.1">
    <property type="nucleotide sequence ID" value="XM_012348442.1"/>
</dbReference>
<dbReference type="STRING" id="695850.A0A067C3P1"/>
<keyword evidence="1" id="KW-0472">Membrane</keyword>
<dbReference type="KEGG" id="spar:SPRG_09346"/>
<dbReference type="EMBL" id="KK583232">
    <property type="protein sequence ID" value="KDO25404.1"/>
    <property type="molecule type" value="Genomic_DNA"/>
</dbReference>
<dbReference type="GeneID" id="24131515"/>
<dbReference type="Proteomes" id="UP000030745">
    <property type="component" value="Unassembled WGS sequence"/>
</dbReference>